<comment type="caution">
    <text evidence="2">The sequence shown here is derived from an EMBL/GenBank/DDBJ whole genome shotgun (WGS) entry which is preliminary data.</text>
</comment>
<keyword evidence="3" id="KW-1185">Reference proteome</keyword>
<reference evidence="2" key="1">
    <citation type="submission" date="2023-02" db="EMBL/GenBank/DDBJ databases">
        <title>Genome of toxic invasive species Heracleum sosnowskyi carries increased number of genes despite the absence of recent whole-genome duplications.</title>
        <authorList>
            <person name="Schelkunov M."/>
            <person name="Shtratnikova V."/>
            <person name="Makarenko M."/>
            <person name="Klepikova A."/>
            <person name="Omelchenko D."/>
            <person name="Novikova G."/>
            <person name="Obukhova E."/>
            <person name="Bogdanov V."/>
            <person name="Penin A."/>
            <person name="Logacheva M."/>
        </authorList>
    </citation>
    <scope>NUCLEOTIDE SEQUENCE</scope>
    <source>
        <strain evidence="2">Hsosn_3</strain>
        <tissue evidence="2">Leaf</tissue>
    </source>
</reference>
<protein>
    <submittedName>
        <fullName evidence="2">Uncharacterized protein</fullName>
    </submittedName>
</protein>
<dbReference type="Proteomes" id="UP001237642">
    <property type="component" value="Unassembled WGS sequence"/>
</dbReference>
<reference evidence="2" key="2">
    <citation type="submission" date="2023-05" db="EMBL/GenBank/DDBJ databases">
        <authorList>
            <person name="Schelkunov M.I."/>
        </authorList>
    </citation>
    <scope>NUCLEOTIDE SEQUENCE</scope>
    <source>
        <strain evidence="2">Hsosn_3</strain>
        <tissue evidence="2">Leaf</tissue>
    </source>
</reference>
<organism evidence="2 3">
    <name type="scientific">Heracleum sosnowskyi</name>
    <dbReference type="NCBI Taxonomy" id="360622"/>
    <lineage>
        <taxon>Eukaryota</taxon>
        <taxon>Viridiplantae</taxon>
        <taxon>Streptophyta</taxon>
        <taxon>Embryophyta</taxon>
        <taxon>Tracheophyta</taxon>
        <taxon>Spermatophyta</taxon>
        <taxon>Magnoliopsida</taxon>
        <taxon>eudicotyledons</taxon>
        <taxon>Gunneridae</taxon>
        <taxon>Pentapetalae</taxon>
        <taxon>asterids</taxon>
        <taxon>campanulids</taxon>
        <taxon>Apiales</taxon>
        <taxon>Apiaceae</taxon>
        <taxon>Apioideae</taxon>
        <taxon>apioid superclade</taxon>
        <taxon>Tordylieae</taxon>
        <taxon>Tordyliinae</taxon>
        <taxon>Heracleum</taxon>
    </lineage>
</organism>
<evidence type="ECO:0000256" key="1">
    <source>
        <dbReference type="SAM" id="MobiDB-lite"/>
    </source>
</evidence>
<proteinExistence type="predicted"/>
<evidence type="ECO:0000313" key="3">
    <source>
        <dbReference type="Proteomes" id="UP001237642"/>
    </source>
</evidence>
<dbReference type="EMBL" id="JAUIZM010000011">
    <property type="protein sequence ID" value="KAK1355552.1"/>
    <property type="molecule type" value="Genomic_DNA"/>
</dbReference>
<dbReference type="AlphaFoldDB" id="A0AAD8GUG3"/>
<feature type="region of interest" description="Disordered" evidence="1">
    <location>
        <begin position="105"/>
        <end position="126"/>
    </location>
</feature>
<name>A0AAD8GUG3_9APIA</name>
<gene>
    <name evidence="2" type="ORF">POM88_048808</name>
</gene>
<sequence length="126" mass="14157">MKVNTAGVNLSLDEHYYLSSRAMKAKNLCKNGEMHIMLIVDEANLSQTENIMNNDLKPTLRPSPSIGEILTGKLLLSQEYEHSAQTDDSLAKISVHYLAEKNNTRGDHKLLPGKERSLDSLRSHRL</sequence>
<evidence type="ECO:0000313" key="2">
    <source>
        <dbReference type="EMBL" id="KAK1355552.1"/>
    </source>
</evidence>
<accession>A0AAD8GUG3</accession>